<keyword evidence="9" id="KW-0206">Cytoskeleton</keyword>
<dbReference type="InterPro" id="IPR013087">
    <property type="entry name" value="Znf_C2H2_type"/>
</dbReference>
<keyword evidence="6" id="KW-0863">Zinc-finger</keyword>
<evidence type="ECO:0000313" key="14">
    <source>
        <dbReference type="EMBL" id="KAK2579073.1"/>
    </source>
</evidence>
<dbReference type="InterPro" id="IPR058883">
    <property type="entry name" value="DZIP1_dom"/>
</dbReference>
<gene>
    <name evidence="14" type="ORF">KPH14_012668</name>
</gene>
<feature type="compositionally biased region" description="Basic and acidic residues" evidence="12">
    <location>
        <begin position="498"/>
        <end position="508"/>
    </location>
</feature>
<feature type="coiled-coil region" evidence="11">
    <location>
        <begin position="96"/>
        <end position="123"/>
    </location>
</feature>
<dbReference type="InterPro" id="IPR032714">
    <property type="entry name" value="DZIP1_N"/>
</dbReference>
<dbReference type="GO" id="GO:0005814">
    <property type="term" value="C:centriole"/>
    <property type="evidence" value="ECO:0007669"/>
    <property type="project" value="UniProtKB-SubCell"/>
</dbReference>
<evidence type="ECO:0000256" key="3">
    <source>
        <dbReference type="ARBA" id="ARBA00009131"/>
    </source>
</evidence>
<feature type="compositionally biased region" description="Polar residues" evidence="12">
    <location>
        <begin position="963"/>
        <end position="975"/>
    </location>
</feature>
<protein>
    <recommendedName>
        <fullName evidence="13">C2H2-type domain-containing protein</fullName>
    </recommendedName>
</protein>
<evidence type="ECO:0000313" key="15">
    <source>
        <dbReference type="Proteomes" id="UP001258017"/>
    </source>
</evidence>
<reference evidence="14" key="1">
    <citation type="submission" date="2021-08" db="EMBL/GenBank/DDBJ databases">
        <authorList>
            <person name="Misof B."/>
            <person name="Oliver O."/>
            <person name="Podsiadlowski L."/>
            <person name="Donath A."/>
            <person name="Peters R."/>
            <person name="Mayer C."/>
            <person name="Rust J."/>
            <person name="Gunkel S."/>
            <person name="Lesny P."/>
            <person name="Martin S."/>
            <person name="Oeyen J.P."/>
            <person name="Petersen M."/>
            <person name="Panagiotis P."/>
            <person name="Wilbrandt J."/>
            <person name="Tanja T."/>
        </authorList>
    </citation>
    <scope>NUCLEOTIDE SEQUENCE</scope>
    <source>
        <strain evidence="14">GBR_01_08_01A</strain>
        <tissue evidence="14">Thorax + abdomen</tissue>
    </source>
</reference>
<keyword evidence="7" id="KW-0862">Zinc</keyword>
<evidence type="ECO:0000256" key="6">
    <source>
        <dbReference type="ARBA" id="ARBA00022771"/>
    </source>
</evidence>
<comment type="caution">
    <text evidence="14">The sequence shown here is derived from an EMBL/GenBank/DDBJ whole genome shotgun (WGS) entry which is preliminary data.</text>
</comment>
<evidence type="ECO:0000256" key="5">
    <source>
        <dbReference type="ARBA" id="ARBA00022723"/>
    </source>
</evidence>
<evidence type="ECO:0000256" key="10">
    <source>
        <dbReference type="ARBA" id="ARBA00023273"/>
    </source>
</evidence>
<dbReference type="Pfam" id="PF13815">
    <property type="entry name" value="Dzip-like_N"/>
    <property type="match status" value="1"/>
</dbReference>
<evidence type="ECO:0000256" key="2">
    <source>
        <dbReference type="ARBA" id="ARBA00004120"/>
    </source>
</evidence>
<keyword evidence="4" id="KW-0963">Cytoplasm</keyword>
<feature type="domain" description="C2H2-type" evidence="13">
    <location>
        <begin position="138"/>
        <end position="159"/>
    </location>
</feature>
<dbReference type="PANTHER" id="PTHR21502:SF3">
    <property type="entry name" value="CILIUM ASSEMBLY PROTEIN DZIP1L"/>
    <property type="match status" value="1"/>
</dbReference>
<dbReference type="PROSITE" id="PS00028">
    <property type="entry name" value="ZINC_FINGER_C2H2_1"/>
    <property type="match status" value="1"/>
</dbReference>
<dbReference type="GO" id="GO:0060271">
    <property type="term" value="P:cilium assembly"/>
    <property type="evidence" value="ECO:0007669"/>
    <property type="project" value="TreeGrafter"/>
</dbReference>
<dbReference type="GO" id="GO:0008270">
    <property type="term" value="F:zinc ion binding"/>
    <property type="evidence" value="ECO:0007669"/>
    <property type="project" value="UniProtKB-KW"/>
</dbReference>
<dbReference type="Proteomes" id="UP001258017">
    <property type="component" value="Unassembled WGS sequence"/>
</dbReference>
<dbReference type="PANTHER" id="PTHR21502">
    <property type="entry name" value="ZINC FINGER PROTEIN DZIP1"/>
    <property type="match status" value="1"/>
</dbReference>
<dbReference type="Pfam" id="PF25977">
    <property type="entry name" value="DZIP1"/>
    <property type="match status" value="1"/>
</dbReference>
<name>A0AAD9RG68_9HYME</name>
<evidence type="ECO:0000256" key="9">
    <source>
        <dbReference type="ARBA" id="ARBA00023212"/>
    </source>
</evidence>
<evidence type="ECO:0000256" key="11">
    <source>
        <dbReference type="SAM" id="Coils"/>
    </source>
</evidence>
<organism evidence="14 15">
    <name type="scientific">Odynerus spinipes</name>
    <dbReference type="NCBI Taxonomy" id="1348599"/>
    <lineage>
        <taxon>Eukaryota</taxon>
        <taxon>Metazoa</taxon>
        <taxon>Ecdysozoa</taxon>
        <taxon>Arthropoda</taxon>
        <taxon>Hexapoda</taxon>
        <taxon>Insecta</taxon>
        <taxon>Pterygota</taxon>
        <taxon>Neoptera</taxon>
        <taxon>Endopterygota</taxon>
        <taxon>Hymenoptera</taxon>
        <taxon>Apocrita</taxon>
        <taxon>Aculeata</taxon>
        <taxon>Vespoidea</taxon>
        <taxon>Vespidae</taxon>
        <taxon>Eumeninae</taxon>
        <taxon>Odynerus</taxon>
    </lineage>
</organism>
<dbReference type="AlphaFoldDB" id="A0AAD9RG68"/>
<accession>A0AAD9RG68</accession>
<evidence type="ECO:0000256" key="1">
    <source>
        <dbReference type="ARBA" id="ARBA00004114"/>
    </source>
</evidence>
<reference evidence="14" key="2">
    <citation type="journal article" date="2023" name="Commun. Biol.">
        <title>Intrasexual cuticular hydrocarbon dimorphism in a wasp sheds light on hydrocarbon biosynthesis genes in Hymenoptera.</title>
        <authorList>
            <person name="Moris V.C."/>
            <person name="Podsiadlowski L."/>
            <person name="Martin S."/>
            <person name="Oeyen J.P."/>
            <person name="Donath A."/>
            <person name="Petersen M."/>
            <person name="Wilbrandt J."/>
            <person name="Misof B."/>
            <person name="Liedtke D."/>
            <person name="Thamm M."/>
            <person name="Scheiner R."/>
            <person name="Schmitt T."/>
            <person name="Niehuis O."/>
        </authorList>
    </citation>
    <scope>NUCLEOTIDE SEQUENCE</scope>
    <source>
        <strain evidence="14">GBR_01_08_01A</strain>
    </source>
</reference>
<evidence type="ECO:0000256" key="7">
    <source>
        <dbReference type="ARBA" id="ARBA00022833"/>
    </source>
</evidence>
<dbReference type="Gene3D" id="3.30.160.60">
    <property type="entry name" value="Classic Zinc Finger"/>
    <property type="match status" value="1"/>
</dbReference>
<dbReference type="GO" id="GO:0005737">
    <property type="term" value="C:cytoplasm"/>
    <property type="evidence" value="ECO:0007669"/>
    <property type="project" value="TreeGrafter"/>
</dbReference>
<dbReference type="InterPro" id="IPR051241">
    <property type="entry name" value="DZIP_RILPL"/>
</dbReference>
<dbReference type="EMBL" id="JAIFRP010000114">
    <property type="protein sequence ID" value="KAK2579073.1"/>
    <property type="molecule type" value="Genomic_DNA"/>
</dbReference>
<keyword evidence="15" id="KW-1185">Reference proteome</keyword>
<dbReference type="GO" id="GO:0036064">
    <property type="term" value="C:ciliary basal body"/>
    <property type="evidence" value="ECO:0007669"/>
    <property type="project" value="TreeGrafter"/>
</dbReference>
<feature type="coiled-coil region" evidence="11">
    <location>
        <begin position="173"/>
        <end position="207"/>
    </location>
</feature>
<feature type="region of interest" description="Disordered" evidence="12">
    <location>
        <begin position="498"/>
        <end position="517"/>
    </location>
</feature>
<feature type="region of interest" description="Disordered" evidence="12">
    <location>
        <begin position="955"/>
        <end position="982"/>
    </location>
</feature>
<comment type="subcellular location">
    <subcellularLocation>
        <location evidence="2">Cytoplasm</location>
        <location evidence="2">Cytoskeleton</location>
        <location evidence="2">Cilium basal body</location>
    </subcellularLocation>
    <subcellularLocation>
        <location evidence="1">Cytoplasm</location>
        <location evidence="1">Cytoskeleton</location>
        <location evidence="1">Microtubule organizing center</location>
        <location evidence="1">Centrosome</location>
        <location evidence="1">Centriole</location>
    </subcellularLocation>
</comment>
<keyword evidence="8 11" id="KW-0175">Coiled coil</keyword>
<evidence type="ECO:0000256" key="4">
    <source>
        <dbReference type="ARBA" id="ARBA00022490"/>
    </source>
</evidence>
<sequence>MHVYLSRGHIDWNHIGYINIDKVIKERDFVTVDENINNIISYNLENEYDIKILDSNFVKVFQLAQLTVEYLLYCKQYLDQSVIILKDELKVKIEDNHKLRKEVTALEEVIKNLKDKAKERNRIVETKIGDSNGEIHKCPHCPKSFISTMFAKAHVARRHPYITDLSAETSPVHDHYRAETEKLHNEIKMLKERLNQAEKVIRNESDKISSISKIDNKNKENDSNNDNIKYSVNKFELIEKQQIKNNKEINDLKSLLLAEIYNLRQKDESSSKIHDDIPEINVKLLLSQQEKEIARLRNQLLEKLTPDIEKMHDKLKSQEDYWRSKIQHMESQHCMSIEKLTSELNLTQQTAVSMKNEYELKVSALEKQSKNQSSILMEQSKQLSSLSCDMKNSQMQTDLNRYYTDTKIENISTPTVIQCNKSTHYRNTNITDKADVNRIAIENVNSPLKHKLKVEPVLVAPKVSQNYYEEKGSDAFRISQVKNENQINPKSKLLQKYSKNDSCEEHSNTDSLSSISNKNHRASKDLFAAETVSCETSSSVMSTTSESETESDSEIINSKKSFVPLNKKQIISSLSKSTKTSQNNTVLLEEVRKDVLETFQKKLRDIGIDPEWNEIPLVSYKQKVEIIQHHQNINSKKFLKYNEIKHNIIKEILHKISMRCNILHQSGSTKKSSLDKLVTNVKSKAMKAFSIPKSSYVSQKKLRIDLEGEEKNTHDIFKAPRKLSIFPKEKNEHILKNVNEHDVINQNEILPNFINSQKSATSLLDLNVNEGNETQETSSNITKFMNGELCKTSTPNHKNSINFSKLQKITYLIDSPKHNKGALKFATTSAVSLTKKKVLFDLKGDKNKEMSLSQQSELNDSDWNISSISDEKGQILQQRRSRSIDNIVLKTTQTEKIAEISKRIEEQLCISRKKPIGAIEALFPLTCTPENNNKEENQDNKNAQHIDLSSISISNSSLENSSPKFTENFKNNSTKFPLPTPRSIQKKEFNSIDSNLDADIYDILQAE</sequence>
<proteinExistence type="inferred from homology"/>
<keyword evidence="5" id="KW-0479">Metal-binding</keyword>
<keyword evidence="10" id="KW-0966">Cell projection</keyword>
<evidence type="ECO:0000259" key="13">
    <source>
        <dbReference type="PROSITE" id="PS00028"/>
    </source>
</evidence>
<comment type="similarity">
    <text evidence="3">Belongs to the DZIP C2H2-type zinc-finger protein family.</text>
</comment>
<evidence type="ECO:0000256" key="8">
    <source>
        <dbReference type="ARBA" id="ARBA00023054"/>
    </source>
</evidence>
<evidence type="ECO:0000256" key="12">
    <source>
        <dbReference type="SAM" id="MobiDB-lite"/>
    </source>
</evidence>